<keyword evidence="3" id="KW-1185">Reference proteome</keyword>
<evidence type="ECO:0000313" key="3">
    <source>
        <dbReference type="Proteomes" id="UP000076532"/>
    </source>
</evidence>
<organism evidence="2 3">
    <name type="scientific">Athelia psychrophila</name>
    <dbReference type="NCBI Taxonomy" id="1759441"/>
    <lineage>
        <taxon>Eukaryota</taxon>
        <taxon>Fungi</taxon>
        <taxon>Dikarya</taxon>
        <taxon>Basidiomycota</taxon>
        <taxon>Agaricomycotina</taxon>
        <taxon>Agaricomycetes</taxon>
        <taxon>Agaricomycetidae</taxon>
        <taxon>Atheliales</taxon>
        <taxon>Atheliaceae</taxon>
        <taxon>Athelia</taxon>
    </lineage>
</organism>
<protein>
    <submittedName>
        <fullName evidence="2">Uncharacterized protein</fullName>
    </submittedName>
</protein>
<dbReference type="AlphaFoldDB" id="A0A166BT59"/>
<gene>
    <name evidence="2" type="ORF">FIBSPDRAFT_869799</name>
</gene>
<evidence type="ECO:0000256" key="1">
    <source>
        <dbReference type="SAM" id="MobiDB-lite"/>
    </source>
</evidence>
<sequence length="60" mass="6856">MPSPPQSPTYLANLTVRKPTHENDHPHKRAKREESPLRASPSQLTRNLMPKAESRHGRGY</sequence>
<name>A0A166BT59_9AGAM</name>
<dbReference type="EMBL" id="KV417640">
    <property type="protein sequence ID" value="KZP12947.1"/>
    <property type="molecule type" value="Genomic_DNA"/>
</dbReference>
<accession>A0A166BT59</accession>
<reference evidence="2 3" key="1">
    <citation type="journal article" date="2016" name="Mol. Biol. Evol.">
        <title>Comparative Genomics of Early-Diverging Mushroom-Forming Fungi Provides Insights into the Origins of Lignocellulose Decay Capabilities.</title>
        <authorList>
            <person name="Nagy L.G."/>
            <person name="Riley R."/>
            <person name="Tritt A."/>
            <person name="Adam C."/>
            <person name="Daum C."/>
            <person name="Floudas D."/>
            <person name="Sun H."/>
            <person name="Yadav J.S."/>
            <person name="Pangilinan J."/>
            <person name="Larsson K.H."/>
            <person name="Matsuura K."/>
            <person name="Barry K."/>
            <person name="Labutti K."/>
            <person name="Kuo R."/>
            <person name="Ohm R.A."/>
            <person name="Bhattacharya S.S."/>
            <person name="Shirouzu T."/>
            <person name="Yoshinaga Y."/>
            <person name="Martin F.M."/>
            <person name="Grigoriev I.V."/>
            <person name="Hibbett D.S."/>
        </authorList>
    </citation>
    <scope>NUCLEOTIDE SEQUENCE [LARGE SCALE GENOMIC DNA]</scope>
    <source>
        <strain evidence="2 3">CBS 109695</strain>
    </source>
</reference>
<proteinExistence type="predicted"/>
<feature type="compositionally biased region" description="Basic and acidic residues" evidence="1">
    <location>
        <begin position="19"/>
        <end position="36"/>
    </location>
</feature>
<evidence type="ECO:0000313" key="2">
    <source>
        <dbReference type="EMBL" id="KZP12947.1"/>
    </source>
</evidence>
<feature type="region of interest" description="Disordered" evidence="1">
    <location>
        <begin position="1"/>
        <end position="60"/>
    </location>
</feature>
<dbReference type="Proteomes" id="UP000076532">
    <property type="component" value="Unassembled WGS sequence"/>
</dbReference>